<dbReference type="EMBL" id="BAAFGK010000004">
    <property type="protein sequence ID" value="GAB0056699.1"/>
    <property type="molecule type" value="Genomic_DNA"/>
</dbReference>
<name>A0ABQ0C736_9PROT</name>
<evidence type="ECO:0000313" key="2">
    <source>
        <dbReference type="Proteomes" id="UP001628193"/>
    </source>
</evidence>
<proteinExistence type="predicted"/>
<protein>
    <submittedName>
        <fullName evidence="1">Uncharacterized protein</fullName>
    </submittedName>
</protein>
<comment type="caution">
    <text evidence="1">The sequence shown here is derived from an EMBL/GenBank/DDBJ whole genome shotgun (WGS) entry which is preliminary data.</text>
</comment>
<accession>A0ABQ0C736</accession>
<reference evidence="1 2" key="1">
    <citation type="submission" date="2024-09" db="EMBL/GenBank/DDBJ databases">
        <title>Draft genome sequence of Candidatus Magnetaquicoccaceae bacterium FCR-1.</title>
        <authorList>
            <person name="Shimoshige H."/>
            <person name="Shimamura S."/>
            <person name="Taoka A."/>
            <person name="Kobayashi H."/>
            <person name="Maekawa T."/>
        </authorList>
    </citation>
    <scope>NUCLEOTIDE SEQUENCE [LARGE SCALE GENOMIC DNA]</scope>
    <source>
        <strain evidence="1 2">FCR-1</strain>
    </source>
</reference>
<dbReference type="RefSeq" id="WP_420904421.1">
    <property type="nucleotide sequence ID" value="NZ_BAAFGK010000004.1"/>
</dbReference>
<keyword evidence="2" id="KW-1185">Reference proteome</keyword>
<sequence>MNIDLLDIVRGQLRRTRTPPSSRIDLPLNAEESEPGKATGAILKMDEYEQELLLSPLFTPVQGDRAECEAALAPAGLSLEAQGAMLATLASETLSCPVRVGGHTGYLPLPEVVVDRYLRLLGLDRPVDEGVATAIDQALTGDARHLAMSLARRPVWSGPAASDLLRRLVSHWARLGTLSDVRLAFLTDFVRTYRCRTEPELIRSLRSLLESYRIDPDHPYYQNPALEEKQAESIRSHQCDETVRLHRVSMAREILEDGSRQSS</sequence>
<dbReference type="Proteomes" id="UP001628193">
    <property type="component" value="Unassembled WGS sequence"/>
</dbReference>
<evidence type="ECO:0000313" key="1">
    <source>
        <dbReference type="EMBL" id="GAB0056699.1"/>
    </source>
</evidence>
<organism evidence="1 2">
    <name type="scientific">Candidatus Magnetaquiglobus chichijimensis</name>
    <dbReference type="NCBI Taxonomy" id="3141448"/>
    <lineage>
        <taxon>Bacteria</taxon>
        <taxon>Pseudomonadati</taxon>
        <taxon>Pseudomonadota</taxon>
        <taxon>Magnetococcia</taxon>
        <taxon>Magnetococcales</taxon>
        <taxon>Candidatus Magnetaquicoccaceae</taxon>
        <taxon>Candidatus Magnetaquiglobus</taxon>
    </lineage>
</organism>
<gene>
    <name evidence="1" type="ORF">SIID45300_01010</name>
</gene>